<accession>B1VGD2</accession>
<proteinExistence type="predicted"/>
<gene>
    <name evidence="1" type="ordered locus">cu1279</name>
</gene>
<dbReference type="AlphaFoldDB" id="B1VGD2"/>
<sequence length="53" mass="5784">MPRRAGGPLTYLGVPTGRGPIDLPGCPDLPGAAAERSLRTWFWAVACHFLRDY</sequence>
<dbReference type="EMBL" id="AM942444">
    <property type="protein sequence ID" value="CAQ05239.1"/>
    <property type="molecule type" value="Genomic_DNA"/>
</dbReference>
<dbReference type="STRING" id="504474.cu1279"/>
<organism evidence="1 2">
    <name type="scientific">Corynebacterium urealyticum (strain ATCC 43042 / DSM 7109)</name>
    <dbReference type="NCBI Taxonomy" id="504474"/>
    <lineage>
        <taxon>Bacteria</taxon>
        <taxon>Bacillati</taxon>
        <taxon>Actinomycetota</taxon>
        <taxon>Actinomycetes</taxon>
        <taxon>Mycobacteriales</taxon>
        <taxon>Corynebacteriaceae</taxon>
        <taxon>Corynebacterium</taxon>
    </lineage>
</organism>
<evidence type="ECO:0000313" key="2">
    <source>
        <dbReference type="Proteomes" id="UP000001727"/>
    </source>
</evidence>
<dbReference type="Proteomes" id="UP000001727">
    <property type="component" value="Chromosome"/>
</dbReference>
<dbReference type="HOGENOM" id="CLU_3060650_0_0_11"/>
<evidence type="ECO:0000313" key="1">
    <source>
        <dbReference type="EMBL" id="CAQ05239.1"/>
    </source>
</evidence>
<name>B1VGD2_CORU7</name>
<dbReference type="KEGG" id="cur:cu1279"/>
<protein>
    <submittedName>
        <fullName evidence="1">Uncharacterized protein</fullName>
    </submittedName>
</protein>
<reference evidence="1 2" key="1">
    <citation type="journal article" date="2008" name="J. Biotechnol.">
        <title>The lifestyle of Corynebacterium urealyticum derived from its complete genome sequence established by pyrosequencing.</title>
        <authorList>
            <person name="Tauch A."/>
            <person name="Trost E."/>
            <person name="Tilker A."/>
            <person name="Ludewig U."/>
            <person name="Schneiker S."/>
            <person name="Goesmann A."/>
            <person name="Arnold W."/>
            <person name="Bekel T."/>
            <person name="Brinkrolf K."/>
            <person name="Brune I."/>
            <person name="Goetker S."/>
            <person name="Kalinowski J."/>
            <person name="Kamp P.-B."/>
            <person name="Lobo F.P."/>
            <person name="Viehoever P."/>
            <person name="Weisshaar B."/>
            <person name="Soriano F."/>
            <person name="Droege M."/>
            <person name="Puehler A."/>
        </authorList>
    </citation>
    <scope>NUCLEOTIDE SEQUENCE [LARGE SCALE GENOMIC DNA]</scope>
    <source>
        <strain evidence="2">ATCC 43042 / DSM 7109</strain>
    </source>
</reference>
<keyword evidence="2" id="KW-1185">Reference proteome</keyword>